<dbReference type="EMBL" id="HE612867">
    <property type="protein sequence ID" value="CCE65404.1"/>
    <property type="molecule type" value="Genomic_DNA"/>
</dbReference>
<sequence>MVTSSTLATLDGDATIKTVADNADDLSVSKKVQILCKKIYNTQKKHLINLLDSFGNIGANVRLLQGFKELFSTTIYYTPLLWYFIIYLSNFVLTFLILAAILTPIVTPFYMLFAGPFAPFLTLYYVTLVTQYTTLNTGLGLYRSDDYLIEIINLTLIRRNRGYLKNAKLQGSNFTNAKAKALAIKDKYNTVEFWIVDLPYLLVSGSLSLSKVIFVLIILLIPGLGIIGFLLINSSRNGFRYGEPYAIYRNKLNHEELTDYFYQRFAHWWVTGILTNLTELVPFLCVITRTSNYIGYSLWEYDYVVSKTLPLQDEGPKKPTPLKVLFVPKKVSVDQIFEPQDYEYLNELI</sequence>
<organism evidence="6 7">
    <name type="scientific">Tetrapisispora phaffii (strain ATCC 24235 / CBS 4417 / NBRC 1672 / NRRL Y-8282 / UCD 70-5)</name>
    <name type="common">Yeast</name>
    <name type="synonym">Fabospora phaffii</name>
    <dbReference type="NCBI Taxonomy" id="1071381"/>
    <lineage>
        <taxon>Eukaryota</taxon>
        <taxon>Fungi</taxon>
        <taxon>Dikarya</taxon>
        <taxon>Ascomycota</taxon>
        <taxon>Saccharomycotina</taxon>
        <taxon>Saccharomycetes</taxon>
        <taxon>Saccharomycetales</taxon>
        <taxon>Saccharomycetaceae</taxon>
        <taxon>Tetrapisispora</taxon>
    </lineage>
</organism>
<dbReference type="OrthoDB" id="10012223at2759"/>
<evidence type="ECO:0000256" key="5">
    <source>
        <dbReference type="SAM" id="Phobius"/>
    </source>
</evidence>
<feature type="transmembrane region" description="Helical" evidence="5">
    <location>
        <begin position="212"/>
        <end position="232"/>
    </location>
</feature>
<accession>G8BZS6</accession>
<dbReference type="HOGENOM" id="CLU_794958_0_0_1"/>
<keyword evidence="4 5" id="KW-0472">Membrane</keyword>
<dbReference type="AlphaFoldDB" id="G8BZS6"/>
<dbReference type="KEGG" id="tpf:TPHA_0L00480"/>
<dbReference type="OMA" id="PEAICKS"/>
<keyword evidence="2 5" id="KW-0812">Transmembrane</keyword>
<gene>
    <name evidence="6" type="primary">TPHA0L00480</name>
    <name evidence="6" type="ordered locus">TPHA_0L00480</name>
</gene>
<evidence type="ECO:0000256" key="3">
    <source>
        <dbReference type="ARBA" id="ARBA00022989"/>
    </source>
</evidence>
<keyword evidence="3 5" id="KW-1133">Transmembrane helix</keyword>
<dbReference type="PANTHER" id="PTHR34292:SF3">
    <property type="entry name" value="OUTER SPORE WALL PROTEIN LDS2-RELATED"/>
    <property type="match status" value="1"/>
</dbReference>
<evidence type="ECO:0000313" key="6">
    <source>
        <dbReference type="EMBL" id="CCE65404.1"/>
    </source>
</evidence>
<protein>
    <recommendedName>
        <fullName evidence="8">Outer spore wall protein RRT8</fullName>
    </recommendedName>
</protein>
<name>G8BZS6_TETPH</name>
<dbReference type="RefSeq" id="XP_003687838.1">
    <property type="nucleotide sequence ID" value="XM_003687790.1"/>
</dbReference>
<feature type="transmembrane region" description="Helical" evidence="5">
    <location>
        <begin position="80"/>
        <end position="102"/>
    </location>
</feature>
<dbReference type="PANTHER" id="PTHR34292">
    <property type="entry name" value="OUTER SPORE WALL PROTEIN LDS1"/>
    <property type="match status" value="1"/>
</dbReference>
<comment type="subcellular location">
    <subcellularLocation>
        <location evidence="1">Membrane</location>
        <topology evidence="1">Multi-pass membrane protein</topology>
    </subcellularLocation>
</comment>
<evidence type="ECO:0000256" key="2">
    <source>
        <dbReference type="ARBA" id="ARBA00022692"/>
    </source>
</evidence>
<dbReference type="GO" id="GO:0005811">
    <property type="term" value="C:lipid droplet"/>
    <property type="evidence" value="ECO:0007669"/>
    <property type="project" value="TreeGrafter"/>
</dbReference>
<evidence type="ECO:0000256" key="4">
    <source>
        <dbReference type="ARBA" id="ARBA00023136"/>
    </source>
</evidence>
<evidence type="ECO:0008006" key="8">
    <source>
        <dbReference type="Google" id="ProtNLM"/>
    </source>
</evidence>
<proteinExistence type="predicted"/>
<dbReference type="Pfam" id="PF07264">
    <property type="entry name" value="EI24"/>
    <property type="match status" value="1"/>
</dbReference>
<dbReference type="GO" id="GO:0005628">
    <property type="term" value="C:prospore membrane"/>
    <property type="evidence" value="ECO:0007669"/>
    <property type="project" value="TreeGrafter"/>
</dbReference>
<feature type="transmembrane region" description="Helical" evidence="5">
    <location>
        <begin position="109"/>
        <end position="127"/>
    </location>
</feature>
<reference evidence="6 7" key="1">
    <citation type="journal article" date="2011" name="Proc. Natl. Acad. Sci. U.S.A.">
        <title>Evolutionary erosion of yeast sex chromosomes by mating-type switching accidents.</title>
        <authorList>
            <person name="Gordon J.L."/>
            <person name="Armisen D."/>
            <person name="Proux-Wera E."/>
            <person name="Oheigeartaigh S.S."/>
            <person name="Byrne K.P."/>
            <person name="Wolfe K.H."/>
        </authorList>
    </citation>
    <scope>NUCLEOTIDE SEQUENCE [LARGE SCALE GENOMIC DNA]</scope>
    <source>
        <strain evidence="7">ATCC 24235 / CBS 4417 / NBRC 1672 / NRRL Y-8282 / UCD 70-5</strain>
    </source>
</reference>
<evidence type="ECO:0000313" key="7">
    <source>
        <dbReference type="Proteomes" id="UP000005666"/>
    </source>
</evidence>
<dbReference type="Proteomes" id="UP000005666">
    <property type="component" value="Chromosome 12"/>
</dbReference>
<keyword evidence="7" id="KW-1185">Reference proteome</keyword>
<dbReference type="eggNOG" id="ENOG502S8Q6">
    <property type="taxonomic scope" value="Eukaryota"/>
</dbReference>
<evidence type="ECO:0000256" key="1">
    <source>
        <dbReference type="ARBA" id="ARBA00004141"/>
    </source>
</evidence>
<dbReference type="InterPro" id="IPR052786">
    <property type="entry name" value="Spore_wall_assembly"/>
</dbReference>
<dbReference type="GO" id="GO:0005619">
    <property type="term" value="C:ascospore wall"/>
    <property type="evidence" value="ECO:0007669"/>
    <property type="project" value="TreeGrafter"/>
</dbReference>
<dbReference type="GeneID" id="11531776"/>
<dbReference type="InterPro" id="IPR059112">
    <property type="entry name" value="CysZ/EI24"/>
</dbReference>